<dbReference type="InterPro" id="IPR004089">
    <property type="entry name" value="MCPsignal_dom"/>
</dbReference>
<organism evidence="7 8">
    <name type="scientific">Herbaspirillum hiltneri N3</name>
    <dbReference type="NCBI Taxonomy" id="1262470"/>
    <lineage>
        <taxon>Bacteria</taxon>
        <taxon>Pseudomonadati</taxon>
        <taxon>Pseudomonadota</taxon>
        <taxon>Betaproteobacteria</taxon>
        <taxon>Burkholderiales</taxon>
        <taxon>Oxalobacteraceae</taxon>
        <taxon>Herbaspirillum</taxon>
    </lineage>
</organism>
<comment type="similarity">
    <text evidence="2">Belongs to the methyl-accepting chemotaxis (MCP) protein family.</text>
</comment>
<feature type="transmembrane region" description="Helical" evidence="4">
    <location>
        <begin position="12"/>
        <end position="35"/>
    </location>
</feature>
<dbReference type="InterPro" id="IPR051310">
    <property type="entry name" value="MCP_chemotaxis"/>
</dbReference>
<evidence type="ECO:0000259" key="6">
    <source>
        <dbReference type="PROSITE" id="PS50885"/>
    </source>
</evidence>
<feature type="domain" description="HAMP" evidence="6">
    <location>
        <begin position="213"/>
        <end position="265"/>
    </location>
</feature>
<sequence length="540" mass="57385">MNILANLKIGRRLALGFSIILLLAITIICIGIWRLQGVTDATKAMMQRPLEKERLISDWFPIVQTSITRVTAIAKSTDPALAPFFAKEDAASSKISTELLKKLQPILEGEQELSLFKKIETQRSLYVVARDQMRKAKAAGDLEEANRLLESAFMPRANDLKDALQNLLTMQRKSIDDTAADIEHMAQTGRTLLIVLGVLILLFGVSSAWYLTVNITRPLTVAVGVARSIADGDLTARIEVRSKDEVGMLLSALKDMNGSLLNIVSDVRGGTDAIATASSQIASGNLDLSSRTEEQASSLEQTAAAMEQLSATVKQNSDNAVQANALATSASGVAAEGGDVVGAVISTMRSIDASSKKIVDIISVIDGIAFQTNILALNAAVEAARAGEQGRGFAVVASEVRSLAQRSAAAAKEIKQLIGDSVEKVGAGTKLVEKAGVTMDEVVASVRRVTDVVSEISAASREQSEGIDQVKHAVTQMDGVTQQNAALVEEAAAAAQSLQQQAANLARIVSVFKLGHELTTGHATRVRREIDITAGPARLR</sequence>
<dbReference type="CDD" id="cd11386">
    <property type="entry name" value="MCP_signal"/>
    <property type="match status" value="1"/>
</dbReference>
<dbReference type="Proteomes" id="UP000063429">
    <property type="component" value="Chromosome"/>
</dbReference>
<evidence type="ECO:0000313" key="7">
    <source>
        <dbReference type="EMBL" id="AKZ62121.1"/>
    </source>
</evidence>
<keyword evidence="8" id="KW-1185">Reference proteome</keyword>
<feature type="transmembrane region" description="Helical" evidence="4">
    <location>
        <begin position="192"/>
        <end position="211"/>
    </location>
</feature>
<dbReference type="EMBL" id="CP011409">
    <property type="protein sequence ID" value="AKZ62121.1"/>
    <property type="molecule type" value="Genomic_DNA"/>
</dbReference>
<protein>
    <submittedName>
        <fullName evidence="7">Membrane protein</fullName>
    </submittedName>
</protein>
<evidence type="ECO:0000256" key="2">
    <source>
        <dbReference type="ARBA" id="ARBA00029447"/>
    </source>
</evidence>
<dbReference type="SMART" id="SM00304">
    <property type="entry name" value="HAMP"/>
    <property type="match status" value="1"/>
</dbReference>
<name>A0ABN4HXR5_9BURK</name>
<dbReference type="InterPro" id="IPR047347">
    <property type="entry name" value="YvaQ-like_sensor"/>
</dbReference>
<dbReference type="PANTHER" id="PTHR43531:SF14">
    <property type="entry name" value="METHYL-ACCEPTING CHEMOTAXIS PROTEIN I-RELATED"/>
    <property type="match status" value="1"/>
</dbReference>
<evidence type="ECO:0000259" key="5">
    <source>
        <dbReference type="PROSITE" id="PS50111"/>
    </source>
</evidence>
<dbReference type="InterPro" id="IPR003660">
    <property type="entry name" value="HAMP_dom"/>
</dbReference>
<evidence type="ECO:0000313" key="8">
    <source>
        <dbReference type="Proteomes" id="UP000063429"/>
    </source>
</evidence>
<reference evidence="8" key="1">
    <citation type="journal article" date="2015" name="Genome Announc.">
        <title>Complete Genome Sequence of Herbaspirillum hiltneri N3 (DSM 17495), Isolated from Surface-Sterilized Wheat Roots.</title>
        <authorList>
            <person name="Guizelini D."/>
            <person name="Saizaki P.M."/>
            <person name="Coimbra N.A."/>
            <person name="Weiss V.A."/>
            <person name="Faoro H."/>
            <person name="Sfeir M.Z."/>
            <person name="Baura V.A."/>
            <person name="Monteiro R.A."/>
            <person name="Chubatsu L.S."/>
            <person name="Souza E.M."/>
            <person name="Cruz L.M."/>
            <person name="Pedrosa F.O."/>
            <person name="Raittz R.T."/>
            <person name="Marchaukoski J.N."/>
            <person name="Steffens M.B."/>
        </authorList>
    </citation>
    <scope>NUCLEOTIDE SEQUENCE [LARGE SCALE GENOMIC DNA]</scope>
    <source>
        <strain evidence="8">N3</strain>
    </source>
</reference>
<dbReference type="InterPro" id="IPR024478">
    <property type="entry name" value="HlyB_4HB_MCP"/>
</dbReference>
<keyword evidence="4" id="KW-0812">Transmembrane</keyword>
<gene>
    <name evidence="7" type="ORF">F506_05075</name>
</gene>
<evidence type="ECO:0000256" key="4">
    <source>
        <dbReference type="SAM" id="Phobius"/>
    </source>
</evidence>
<dbReference type="PROSITE" id="PS50111">
    <property type="entry name" value="CHEMOTAXIS_TRANSDUC_2"/>
    <property type="match status" value="1"/>
</dbReference>
<dbReference type="PANTHER" id="PTHR43531">
    <property type="entry name" value="PROTEIN ICFG"/>
    <property type="match status" value="1"/>
</dbReference>
<dbReference type="Pfam" id="PF12729">
    <property type="entry name" value="4HB_MCP_1"/>
    <property type="match status" value="1"/>
</dbReference>
<feature type="domain" description="Methyl-accepting transducer" evidence="5">
    <location>
        <begin position="270"/>
        <end position="499"/>
    </location>
</feature>
<keyword evidence="1" id="KW-0488">Methylation</keyword>
<keyword evidence="3" id="KW-0807">Transducer</keyword>
<dbReference type="PROSITE" id="PS50885">
    <property type="entry name" value="HAMP"/>
    <property type="match status" value="1"/>
</dbReference>
<dbReference type="Pfam" id="PF00672">
    <property type="entry name" value="HAMP"/>
    <property type="match status" value="1"/>
</dbReference>
<dbReference type="CDD" id="cd19411">
    <property type="entry name" value="MCP2201-like_sensor"/>
    <property type="match status" value="1"/>
</dbReference>
<proteinExistence type="inferred from homology"/>
<dbReference type="SMART" id="SM00283">
    <property type="entry name" value="MA"/>
    <property type="match status" value="1"/>
</dbReference>
<keyword evidence="4" id="KW-0472">Membrane</keyword>
<dbReference type="Gene3D" id="1.10.287.950">
    <property type="entry name" value="Methyl-accepting chemotaxis protein"/>
    <property type="match status" value="1"/>
</dbReference>
<dbReference type="Pfam" id="PF00015">
    <property type="entry name" value="MCPsignal"/>
    <property type="match status" value="1"/>
</dbReference>
<keyword evidence="4" id="KW-1133">Transmembrane helix</keyword>
<evidence type="ECO:0000256" key="1">
    <source>
        <dbReference type="ARBA" id="ARBA00022481"/>
    </source>
</evidence>
<dbReference type="RefSeq" id="WP_053195620.1">
    <property type="nucleotide sequence ID" value="NZ_CP011409.1"/>
</dbReference>
<dbReference type="CDD" id="cd06225">
    <property type="entry name" value="HAMP"/>
    <property type="match status" value="1"/>
</dbReference>
<dbReference type="SUPFAM" id="SSF58104">
    <property type="entry name" value="Methyl-accepting chemotaxis protein (MCP) signaling domain"/>
    <property type="match status" value="1"/>
</dbReference>
<evidence type="ECO:0000256" key="3">
    <source>
        <dbReference type="PROSITE-ProRule" id="PRU00284"/>
    </source>
</evidence>
<accession>A0ABN4HXR5</accession>